<proteinExistence type="predicted"/>
<evidence type="ECO:0000256" key="3">
    <source>
        <dbReference type="ARBA" id="ARBA00023002"/>
    </source>
</evidence>
<dbReference type="AlphaFoldDB" id="A0A059MJG5"/>
<dbReference type="PANTHER" id="PTHR42847">
    <property type="entry name" value="ALKANESULFONATE MONOOXYGENASE"/>
    <property type="match status" value="1"/>
</dbReference>
<evidence type="ECO:0000256" key="2">
    <source>
        <dbReference type="ARBA" id="ARBA00022643"/>
    </source>
</evidence>
<evidence type="ECO:0000313" key="7">
    <source>
        <dbReference type="Proteomes" id="UP001163947"/>
    </source>
</evidence>
<dbReference type="SUPFAM" id="SSF51679">
    <property type="entry name" value="Bacterial luciferase-like"/>
    <property type="match status" value="1"/>
</dbReference>
<keyword evidence="2" id="KW-0288">FMN</keyword>
<dbReference type="PANTHER" id="PTHR42847:SF8">
    <property type="entry name" value="CONSERVED PROTEIN"/>
    <property type="match status" value="1"/>
</dbReference>
<reference evidence="6" key="1">
    <citation type="submission" date="2022-09" db="EMBL/GenBank/DDBJ databases">
        <title>The genome sequence of Rhodococcus aetherivorans N1.</title>
        <authorList>
            <person name="Jiang W."/>
        </authorList>
    </citation>
    <scope>NUCLEOTIDE SEQUENCE</scope>
    <source>
        <strain evidence="6">N1</strain>
    </source>
</reference>
<dbReference type="Gene3D" id="3.20.20.30">
    <property type="entry name" value="Luciferase-like domain"/>
    <property type="match status" value="1"/>
</dbReference>
<dbReference type="Pfam" id="PF00296">
    <property type="entry name" value="Bac_luciferase"/>
    <property type="match status" value="1"/>
</dbReference>
<dbReference type="InterPro" id="IPR022480">
    <property type="entry name" value="F420_MSMEG2906"/>
</dbReference>
<dbReference type="EMBL" id="CP106982">
    <property type="protein sequence ID" value="UYF94563.1"/>
    <property type="molecule type" value="Genomic_DNA"/>
</dbReference>
<name>A0A059MJG5_9NOCA</name>
<protein>
    <submittedName>
        <fullName evidence="6">LLM class F420-dependent oxidoreductase</fullName>
    </submittedName>
</protein>
<keyword evidence="4" id="KW-0503">Monooxygenase</keyword>
<keyword evidence="3" id="KW-0560">Oxidoreductase</keyword>
<gene>
    <name evidence="6" type="ORF">OCS65_01960</name>
</gene>
<dbReference type="RefSeq" id="WP_029546728.1">
    <property type="nucleotide sequence ID" value="NZ_CM002177.1"/>
</dbReference>
<dbReference type="NCBIfam" id="TIGR03856">
    <property type="entry name" value="F420_MSMEG_2906"/>
    <property type="match status" value="1"/>
</dbReference>
<dbReference type="InterPro" id="IPR036661">
    <property type="entry name" value="Luciferase-like_sf"/>
</dbReference>
<organism evidence="6 7">
    <name type="scientific">Rhodococcus aetherivorans</name>
    <dbReference type="NCBI Taxonomy" id="191292"/>
    <lineage>
        <taxon>Bacteria</taxon>
        <taxon>Bacillati</taxon>
        <taxon>Actinomycetota</taxon>
        <taxon>Actinomycetes</taxon>
        <taxon>Mycobacteriales</taxon>
        <taxon>Nocardiaceae</taxon>
        <taxon>Rhodococcus</taxon>
    </lineage>
</organism>
<dbReference type="InterPro" id="IPR050172">
    <property type="entry name" value="SsuD_RutA_monooxygenase"/>
</dbReference>
<evidence type="ECO:0000256" key="4">
    <source>
        <dbReference type="ARBA" id="ARBA00023033"/>
    </source>
</evidence>
<dbReference type="GO" id="GO:0008726">
    <property type="term" value="F:alkanesulfonate monooxygenase activity"/>
    <property type="evidence" value="ECO:0007669"/>
    <property type="project" value="TreeGrafter"/>
</dbReference>
<dbReference type="Proteomes" id="UP001163947">
    <property type="component" value="Chromosome"/>
</dbReference>
<feature type="domain" description="Luciferase-like" evidence="5">
    <location>
        <begin position="13"/>
        <end position="212"/>
    </location>
</feature>
<evidence type="ECO:0000313" key="6">
    <source>
        <dbReference type="EMBL" id="UYF94563.1"/>
    </source>
</evidence>
<evidence type="ECO:0000256" key="1">
    <source>
        <dbReference type="ARBA" id="ARBA00022630"/>
    </source>
</evidence>
<dbReference type="InterPro" id="IPR011251">
    <property type="entry name" value="Luciferase-like_dom"/>
</dbReference>
<dbReference type="GeneID" id="83619144"/>
<evidence type="ECO:0000259" key="5">
    <source>
        <dbReference type="Pfam" id="PF00296"/>
    </source>
</evidence>
<dbReference type="GO" id="GO:0046306">
    <property type="term" value="P:alkanesulfonate catabolic process"/>
    <property type="evidence" value="ECO:0007669"/>
    <property type="project" value="TreeGrafter"/>
</dbReference>
<keyword evidence="1" id="KW-0285">Flavoprotein</keyword>
<sequence length="264" mass="28690">MHRPIRIGLQLQPQHQPDYGKIRDTVLRAEDAGADIVFNWDHFYPLSGDPDGAHFECWTMLGAWAEQTERVEIGALVTGGGYRNPDLLADMARTVDHISGGRLILGIGAGWFEKDYVEYGYDFGTKGSRLKLLGEYLPRITARLAKLNPPPTRHIPLLIGGGGPRKTIPLVAQYADIWHSFGDLDTHTEKAEILAARCADAGRSPNEVERSVPWPGTAHAAAFVDAGVTLFTVGVGGPDYDLSGLLEAIGWRDENSAPPLSGLA</sequence>
<accession>A0A059MJG5</accession>